<accession>A0A9D4R6U5</accession>
<dbReference type="EMBL" id="JAIWYP010000003">
    <property type="protein sequence ID" value="KAH3857159.1"/>
    <property type="molecule type" value="Genomic_DNA"/>
</dbReference>
<name>A0A9D4R6U5_DREPO</name>
<dbReference type="AlphaFoldDB" id="A0A9D4R6U5"/>
<keyword evidence="2" id="KW-1185">Reference proteome</keyword>
<proteinExistence type="predicted"/>
<evidence type="ECO:0000313" key="1">
    <source>
        <dbReference type="EMBL" id="KAH3857159.1"/>
    </source>
</evidence>
<reference evidence="1" key="2">
    <citation type="submission" date="2020-11" db="EMBL/GenBank/DDBJ databases">
        <authorList>
            <person name="McCartney M.A."/>
            <person name="Auch B."/>
            <person name="Kono T."/>
            <person name="Mallez S."/>
            <person name="Becker A."/>
            <person name="Gohl D.M."/>
            <person name="Silverstein K.A.T."/>
            <person name="Koren S."/>
            <person name="Bechman K.B."/>
            <person name="Herman A."/>
            <person name="Abrahante J.E."/>
            <person name="Garbe J."/>
        </authorList>
    </citation>
    <scope>NUCLEOTIDE SEQUENCE</scope>
    <source>
        <strain evidence="1">Duluth1</strain>
        <tissue evidence="1">Whole animal</tissue>
    </source>
</reference>
<comment type="caution">
    <text evidence="1">The sequence shown here is derived from an EMBL/GenBank/DDBJ whole genome shotgun (WGS) entry which is preliminary data.</text>
</comment>
<dbReference type="Proteomes" id="UP000828390">
    <property type="component" value="Unassembled WGS sequence"/>
</dbReference>
<reference evidence="1" key="1">
    <citation type="journal article" date="2019" name="bioRxiv">
        <title>The Genome of the Zebra Mussel, Dreissena polymorpha: A Resource for Invasive Species Research.</title>
        <authorList>
            <person name="McCartney M.A."/>
            <person name="Auch B."/>
            <person name="Kono T."/>
            <person name="Mallez S."/>
            <person name="Zhang Y."/>
            <person name="Obille A."/>
            <person name="Becker A."/>
            <person name="Abrahante J.E."/>
            <person name="Garbe J."/>
            <person name="Badalamenti J.P."/>
            <person name="Herman A."/>
            <person name="Mangelson H."/>
            <person name="Liachko I."/>
            <person name="Sullivan S."/>
            <person name="Sone E.D."/>
            <person name="Koren S."/>
            <person name="Silverstein K.A.T."/>
            <person name="Beckman K.B."/>
            <person name="Gohl D.M."/>
        </authorList>
    </citation>
    <scope>NUCLEOTIDE SEQUENCE</scope>
    <source>
        <strain evidence="1">Duluth1</strain>
        <tissue evidence="1">Whole animal</tissue>
    </source>
</reference>
<sequence>MTVPKVNKELWQAFETARPADLAMQACQKYMALVMVPIIKILDIFVNNGDKEEV</sequence>
<gene>
    <name evidence="1" type="ORF">DPMN_099759</name>
</gene>
<organism evidence="1 2">
    <name type="scientific">Dreissena polymorpha</name>
    <name type="common">Zebra mussel</name>
    <name type="synonym">Mytilus polymorpha</name>
    <dbReference type="NCBI Taxonomy" id="45954"/>
    <lineage>
        <taxon>Eukaryota</taxon>
        <taxon>Metazoa</taxon>
        <taxon>Spiralia</taxon>
        <taxon>Lophotrochozoa</taxon>
        <taxon>Mollusca</taxon>
        <taxon>Bivalvia</taxon>
        <taxon>Autobranchia</taxon>
        <taxon>Heteroconchia</taxon>
        <taxon>Euheterodonta</taxon>
        <taxon>Imparidentia</taxon>
        <taxon>Neoheterodontei</taxon>
        <taxon>Myida</taxon>
        <taxon>Dreissenoidea</taxon>
        <taxon>Dreissenidae</taxon>
        <taxon>Dreissena</taxon>
    </lineage>
</organism>
<evidence type="ECO:0000313" key="2">
    <source>
        <dbReference type="Proteomes" id="UP000828390"/>
    </source>
</evidence>
<protein>
    <submittedName>
        <fullName evidence="1">Uncharacterized protein</fullName>
    </submittedName>
</protein>